<comment type="caution">
    <text evidence="7">The sequence shown here is derived from an EMBL/GenBank/DDBJ whole genome shotgun (WGS) entry which is preliminary data.</text>
</comment>
<dbReference type="SFLD" id="SFLDG01067">
    <property type="entry name" value="SPASM/twitch_domain_containing"/>
    <property type="match status" value="1"/>
</dbReference>
<dbReference type="InterPro" id="IPR007197">
    <property type="entry name" value="rSAM"/>
</dbReference>
<keyword evidence="4" id="KW-0411">Iron-sulfur</keyword>
<dbReference type="CDD" id="cd01335">
    <property type="entry name" value="Radical_SAM"/>
    <property type="match status" value="1"/>
</dbReference>
<evidence type="ECO:0000256" key="2">
    <source>
        <dbReference type="ARBA" id="ARBA00022723"/>
    </source>
</evidence>
<dbReference type="InterPro" id="IPR058240">
    <property type="entry name" value="rSAM_sf"/>
</dbReference>
<dbReference type="Gene3D" id="3.20.20.70">
    <property type="entry name" value="Aldolase class I"/>
    <property type="match status" value="2"/>
</dbReference>
<dbReference type="SUPFAM" id="SSF102114">
    <property type="entry name" value="Radical SAM enzymes"/>
    <property type="match status" value="1"/>
</dbReference>
<dbReference type="PANTHER" id="PTHR43273:SF8">
    <property type="entry name" value="RADICAL SAM DOMAIN PROTEIN"/>
    <property type="match status" value="1"/>
</dbReference>
<sequence>MTIRELVLKVHSRCDLACDHCYVYEHADQSWRRTPPLMAGRTVRQVALRLAEYAHEQRLPSVAVVLHGGEPLLAGPARLRSICAELTGALAPATRLDLSVHTNGVRLNRAHLTVFEEFGVKVGISLDGDRAANDRHRLDHRGRSSYDRVRRGIDLLRLPEYRHLFQGLLCTVDVAGDPVVVHDALTALEPPLVDYLLPHATWDVPPPPGRAGASTPYADWLLRVFDRWDGQGRQVPVRTFDSILSTLRGGPALAEALGLPPGGIAVVETDGTITRSDSLKIAYDGAPATGYDVFRNSFTEFARGTRDPGPVRSTESTESIHGTDGTDGVRSTESTESIHGTDGTDGVRSTESTESTESTGPAGPPSAPAGVSETCRRCRVLADCGGGLYAHRYRTGRGFDNPSVYCADLRALIEGIAERITERALAPAVTSAGELGRARLRLDRALLADVNTALAGDASWDEAWRLLVRLDADGRTAPHLDAVVTHPYLRPSLLDSWDGRADLPRFMAVAAAAALRAGVEATLRWDQPDPLVHLPTLGTVRLSGAGRVEFRLGADGLRVGGAPQPGAPGASPPVLRAWRPLASLPCGDGRTLTIDDADPFRDCFPAAVTPPLDPGPLDAFRDRLATAYGLLDEREPGWRDGANASTATTLTPLAAGSGLHLGTCGSGALGVAIDVEPEDFARELPRLGRRARLTALREVVDLHLPGSPAERLLDLASEHIGAAARSSPDAAPARLLAGRVLGELSGLPPRELTENGAYLAEELRAEWTALRD</sequence>
<keyword evidence="1" id="KW-0949">S-adenosyl-L-methionine</keyword>
<dbReference type="NCBIfam" id="NF040587">
    <property type="entry name" value="rSAM_lost_HExxH"/>
    <property type="match status" value="1"/>
</dbReference>
<dbReference type="NCBIfam" id="TIGR04269">
    <property type="entry name" value="SAM_SPASM_FxsB"/>
    <property type="match status" value="1"/>
</dbReference>
<reference evidence="7 8" key="1">
    <citation type="journal article" date="2016" name="Arch. Microbiol.">
        <title>Streptomyces zhihengii sp. nov., isolated from rhizospheric soil of Psammosilene tunicoides.</title>
        <authorList>
            <person name="Huang M.J."/>
            <person name="Fei J.J."/>
            <person name="Salam N."/>
            <person name="Kim C.J."/>
            <person name="Hozzein W.N."/>
            <person name="Xiao M."/>
            <person name="Huang H.Q."/>
            <person name="Li W.J."/>
        </authorList>
    </citation>
    <scope>NUCLEOTIDE SEQUENCE [LARGE SCALE GENOMIC DNA]</scope>
    <source>
        <strain evidence="7 8">YIM T102</strain>
    </source>
</reference>
<feature type="compositionally biased region" description="Low complexity" evidence="5">
    <location>
        <begin position="349"/>
        <end position="361"/>
    </location>
</feature>
<dbReference type="Pfam" id="PF04055">
    <property type="entry name" value="Radical_SAM"/>
    <property type="match status" value="1"/>
</dbReference>
<protein>
    <submittedName>
        <fullName evidence="7">FxsB family radical SAM/SPASM domain protein</fullName>
    </submittedName>
</protein>
<dbReference type="RefSeq" id="WP_205371665.1">
    <property type="nucleotide sequence ID" value="NZ_JAFEJA010000001.1"/>
</dbReference>
<feature type="compositionally biased region" description="Polar residues" evidence="5">
    <location>
        <begin position="329"/>
        <end position="338"/>
    </location>
</feature>
<organism evidence="7 8">
    <name type="scientific">Streptomyces zhihengii</name>
    <dbReference type="NCBI Taxonomy" id="1818004"/>
    <lineage>
        <taxon>Bacteria</taxon>
        <taxon>Bacillati</taxon>
        <taxon>Actinomycetota</taxon>
        <taxon>Actinomycetes</taxon>
        <taxon>Kitasatosporales</taxon>
        <taxon>Streptomycetaceae</taxon>
        <taxon>Streptomyces</taxon>
    </lineage>
</organism>
<name>A0ABS2UHZ1_9ACTN</name>
<evidence type="ECO:0000256" key="3">
    <source>
        <dbReference type="ARBA" id="ARBA00023004"/>
    </source>
</evidence>
<evidence type="ECO:0000256" key="4">
    <source>
        <dbReference type="ARBA" id="ARBA00023014"/>
    </source>
</evidence>
<keyword evidence="8" id="KW-1185">Reference proteome</keyword>
<evidence type="ECO:0000313" key="8">
    <source>
        <dbReference type="Proteomes" id="UP000664109"/>
    </source>
</evidence>
<evidence type="ECO:0000256" key="1">
    <source>
        <dbReference type="ARBA" id="ARBA00022691"/>
    </source>
</evidence>
<dbReference type="InterPro" id="IPR023867">
    <property type="entry name" value="Sulphatase_maturase_rSAM"/>
</dbReference>
<dbReference type="SFLD" id="SFLDS00029">
    <property type="entry name" value="Radical_SAM"/>
    <property type="match status" value="1"/>
</dbReference>
<keyword evidence="3" id="KW-0408">Iron</keyword>
<feature type="region of interest" description="Disordered" evidence="5">
    <location>
        <begin position="302"/>
        <end position="372"/>
    </location>
</feature>
<keyword evidence="2" id="KW-0479">Metal-binding</keyword>
<accession>A0ABS2UHZ1</accession>
<proteinExistence type="predicted"/>
<evidence type="ECO:0000259" key="6">
    <source>
        <dbReference type="Pfam" id="PF04055"/>
    </source>
</evidence>
<dbReference type="InterPro" id="IPR026335">
    <property type="entry name" value="rSAM_SPASM_FxsB"/>
</dbReference>
<feature type="domain" description="Radical SAM core" evidence="6">
    <location>
        <begin position="11"/>
        <end position="157"/>
    </location>
</feature>
<evidence type="ECO:0000313" key="7">
    <source>
        <dbReference type="EMBL" id="MBM9617248.1"/>
    </source>
</evidence>
<dbReference type="PANTHER" id="PTHR43273">
    <property type="entry name" value="ANAEROBIC SULFATASE-MATURATING ENZYME HOMOLOG ASLB-RELATED"/>
    <property type="match status" value="1"/>
</dbReference>
<dbReference type="EMBL" id="JAFEJA010000001">
    <property type="protein sequence ID" value="MBM9617248.1"/>
    <property type="molecule type" value="Genomic_DNA"/>
</dbReference>
<evidence type="ECO:0000256" key="5">
    <source>
        <dbReference type="SAM" id="MobiDB-lite"/>
    </source>
</evidence>
<dbReference type="Proteomes" id="UP000664109">
    <property type="component" value="Unassembled WGS sequence"/>
</dbReference>
<dbReference type="InterPro" id="IPR013785">
    <property type="entry name" value="Aldolase_TIM"/>
</dbReference>
<gene>
    <name evidence="7" type="ORF">JE024_00600</name>
</gene>